<feature type="compositionally biased region" description="Basic residues" evidence="1">
    <location>
        <begin position="1"/>
        <end position="10"/>
    </location>
</feature>
<dbReference type="AlphaFoldDB" id="A0A2G5TQ39"/>
<protein>
    <submittedName>
        <fullName evidence="2">Uncharacterized protein</fullName>
    </submittedName>
</protein>
<organism evidence="2 3">
    <name type="scientific">Caenorhabditis nigoni</name>
    <dbReference type="NCBI Taxonomy" id="1611254"/>
    <lineage>
        <taxon>Eukaryota</taxon>
        <taxon>Metazoa</taxon>
        <taxon>Ecdysozoa</taxon>
        <taxon>Nematoda</taxon>
        <taxon>Chromadorea</taxon>
        <taxon>Rhabditida</taxon>
        <taxon>Rhabditina</taxon>
        <taxon>Rhabditomorpha</taxon>
        <taxon>Rhabditoidea</taxon>
        <taxon>Rhabditidae</taxon>
        <taxon>Peloderinae</taxon>
        <taxon>Caenorhabditis</taxon>
    </lineage>
</organism>
<sequence>MPKKIYKKKCPPYSQPSDHEEVIKSSTKTYARNRRYEIKEEWENFVDENNTFNEEKEEADINFTIDRINGLASWNHPLGTLHRVPADELIFDLRGLTIRQAEYYLHCLIFELDSDPRRVSGEIRCELRVGHDYLDKYNPIRTEFIKNFQHVSVSSEEDVLILTIRKKSVYADSIDWSTVL</sequence>
<feature type="region of interest" description="Disordered" evidence="1">
    <location>
        <begin position="1"/>
        <end position="22"/>
    </location>
</feature>
<reference evidence="3" key="1">
    <citation type="submission" date="2017-10" db="EMBL/GenBank/DDBJ databases">
        <title>Rapid genome shrinkage in a self-fertile nematode reveals novel sperm competition proteins.</title>
        <authorList>
            <person name="Yin D."/>
            <person name="Schwarz E.M."/>
            <person name="Thomas C.G."/>
            <person name="Felde R.L."/>
            <person name="Korf I.F."/>
            <person name="Cutter A.D."/>
            <person name="Schartner C.M."/>
            <person name="Ralston E.J."/>
            <person name="Meyer B.J."/>
            <person name="Haag E.S."/>
        </authorList>
    </citation>
    <scope>NUCLEOTIDE SEQUENCE [LARGE SCALE GENOMIC DNA]</scope>
    <source>
        <strain evidence="3">JU1422</strain>
    </source>
</reference>
<dbReference type="EMBL" id="PDUG01000005">
    <property type="protein sequence ID" value="PIC29430.1"/>
    <property type="molecule type" value="Genomic_DNA"/>
</dbReference>
<evidence type="ECO:0000313" key="2">
    <source>
        <dbReference type="EMBL" id="PIC29430.1"/>
    </source>
</evidence>
<dbReference type="Proteomes" id="UP000230233">
    <property type="component" value="Chromosome V"/>
</dbReference>
<evidence type="ECO:0000256" key="1">
    <source>
        <dbReference type="SAM" id="MobiDB-lite"/>
    </source>
</evidence>
<evidence type="ECO:0000313" key="3">
    <source>
        <dbReference type="Proteomes" id="UP000230233"/>
    </source>
</evidence>
<accession>A0A2G5TQ39</accession>
<comment type="caution">
    <text evidence="2">The sequence shown here is derived from an EMBL/GenBank/DDBJ whole genome shotgun (WGS) entry which is preliminary data.</text>
</comment>
<keyword evidence="3" id="KW-1185">Reference proteome</keyword>
<gene>
    <name evidence="2" type="primary">Cnig_chr_V.g21004</name>
    <name evidence="2" type="ORF">B9Z55_021004</name>
</gene>
<name>A0A2G5TQ39_9PELO</name>
<proteinExistence type="predicted"/>